<dbReference type="Gene3D" id="1.20.1050.60">
    <property type="entry name" value="alpha-1,2-mannosidase"/>
    <property type="match status" value="1"/>
</dbReference>
<dbReference type="SUPFAM" id="SSF48208">
    <property type="entry name" value="Six-hairpin glycosidases"/>
    <property type="match status" value="1"/>
</dbReference>
<dbReference type="GO" id="GO:0005975">
    <property type="term" value="P:carbohydrate metabolic process"/>
    <property type="evidence" value="ECO:0007669"/>
    <property type="project" value="InterPro"/>
</dbReference>
<dbReference type="GO" id="GO:0005634">
    <property type="term" value="C:nucleus"/>
    <property type="evidence" value="ECO:0007669"/>
    <property type="project" value="TreeGrafter"/>
</dbReference>
<dbReference type="FunFam" id="1.20.1050.60:FF:000002">
    <property type="entry name" value="Glycosyl hydrolase family 92"/>
    <property type="match status" value="1"/>
</dbReference>
<feature type="domain" description="Glycosyl hydrolase family 92" evidence="3">
    <location>
        <begin position="287"/>
        <end position="768"/>
    </location>
</feature>
<keyword evidence="2" id="KW-0732">Signal</keyword>
<dbReference type="InterPro" id="IPR014718">
    <property type="entry name" value="GH-type_carb-bd"/>
</dbReference>
<dbReference type="InterPro" id="IPR008928">
    <property type="entry name" value="6-hairpin_glycosidase_sf"/>
</dbReference>
<accession>A0A7H8QX14</accession>
<feature type="signal peptide" evidence="2">
    <location>
        <begin position="1"/>
        <end position="20"/>
    </location>
</feature>
<dbReference type="KEGG" id="trg:TRUGW13939_05734"/>
<dbReference type="GO" id="GO:0006516">
    <property type="term" value="P:glycoprotein catabolic process"/>
    <property type="evidence" value="ECO:0007669"/>
    <property type="project" value="TreeGrafter"/>
</dbReference>
<dbReference type="Gene3D" id="1.20.1610.10">
    <property type="entry name" value="alpha-1,2-mannosidases domains"/>
    <property type="match status" value="1"/>
</dbReference>
<dbReference type="FunFam" id="3.30.2080.10:FF:000001">
    <property type="entry name" value="Alpha-1,2-mannosidase subfamily"/>
    <property type="match status" value="1"/>
</dbReference>
<dbReference type="FunFam" id="1.20.1610.10:FF:000002">
    <property type="entry name" value="Alpha-1,2-mannosidase family protein"/>
    <property type="match status" value="1"/>
</dbReference>
<keyword evidence="6" id="KW-1185">Reference proteome</keyword>
<dbReference type="Proteomes" id="UP000509510">
    <property type="component" value="Chromosome III"/>
</dbReference>
<dbReference type="GeneID" id="55993231"/>
<organism evidence="5 6">
    <name type="scientific">Talaromyces rugulosus</name>
    <name type="common">Penicillium rugulosum</name>
    <dbReference type="NCBI Taxonomy" id="121627"/>
    <lineage>
        <taxon>Eukaryota</taxon>
        <taxon>Fungi</taxon>
        <taxon>Dikarya</taxon>
        <taxon>Ascomycota</taxon>
        <taxon>Pezizomycotina</taxon>
        <taxon>Eurotiomycetes</taxon>
        <taxon>Eurotiomycetidae</taxon>
        <taxon>Eurotiales</taxon>
        <taxon>Trichocomaceae</taxon>
        <taxon>Talaromyces</taxon>
        <taxon>Talaromyces sect. Islandici</taxon>
    </lineage>
</organism>
<reference evidence="6" key="1">
    <citation type="submission" date="2020-06" db="EMBL/GenBank/DDBJ databases">
        <title>A chromosome-scale genome assembly of Talaromyces rugulosus W13939.</title>
        <authorList>
            <person name="Wang B."/>
            <person name="Guo L."/>
            <person name="Ye K."/>
            <person name="Wang L."/>
        </authorList>
    </citation>
    <scope>NUCLEOTIDE SEQUENCE [LARGE SCALE GENOMIC DNA]</scope>
    <source>
        <strain evidence="6">W13939</strain>
    </source>
</reference>
<dbReference type="GO" id="GO:0000224">
    <property type="term" value="F:peptide-N4-(N-acetyl-beta-glucosaminyl)asparagine amidase activity"/>
    <property type="evidence" value="ECO:0007669"/>
    <property type="project" value="TreeGrafter"/>
</dbReference>
<dbReference type="PANTHER" id="PTHR12143">
    <property type="entry name" value="PEPTIDE N-GLYCANASE PNGASE -RELATED"/>
    <property type="match status" value="1"/>
</dbReference>
<evidence type="ECO:0000313" key="6">
    <source>
        <dbReference type="Proteomes" id="UP000509510"/>
    </source>
</evidence>
<dbReference type="RefSeq" id="XP_035344787.1">
    <property type="nucleotide sequence ID" value="XM_035488894.1"/>
</dbReference>
<dbReference type="Pfam" id="PF17678">
    <property type="entry name" value="Glyco_hydro_92N"/>
    <property type="match status" value="1"/>
</dbReference>
<gene>
    <name evidence="5" type="ORF">TRUGW13939_05734</name>
</gene>
<dbReference type="AlphaFoldDB" id="A0A7H8QX14"/>
<dbReference type="FunFam" id="2.70.98.10:FF:000010">
    <property type="entry name" value="Alpha-1,2-mannosidase family protein"/>
    <property type="match status" value="1"/>
</dbReference>
<dbReference type="OrthoDB" id="449263at2759"/>
<dbReference type="Gene3D" id="2.70.98.10">
    <property type="match status" value="1"/>
</dbReference>
<dbReference type="InterPro" id="IPR050883">
    <property type="entry name" value="PNGase"/>
</dbReference>
<dbReference type="EMBL" id="CP055900">
    <property type="protein sequence ID" value="QKX58609.1"/>
    <property type="molecule type" value="Genomic_DNA"/>
</dbReference>
<sequence length="795" mass="87009">MARALTLLSLSSLLSSLATAASNSTFDYDVLQYVDSLIGSANGGNVFPGASLPYGMAKAVADTNSESNQGGFTLDGSNITGFSTLHDSGTGGSPSLGNFALFPYASCENDEIDGCKYPKLERPVSFDESSVKSSPGYFGVSLSSGVDVDMTTSQHASLFRFNFTSGNSSASPLLLMDLTDLSDSRQDNATIDVDESTGRMTGSGVFLPSFGSGKYQAFFCTDFKSSADIRDNGIFVNTRATSEAKSLKISLGINGYPLPGGAWVRFKPEADASVLARVGVSFISEAQACSNAESEIPDFDFDATHSAAVSLWQEKLSPIRVSREGINDTILTNFYSGIYRTMINPQNYTGENPLWKSSEPYFDSFYCIWDLFRSQLPFITLVDPTTVTQIIRSLVDTQKHLGWLPDCRMSLCKGYTQGGSNADNVIADAYVKGLDGGIDWEAAYAAVQKDAEEEPYDWSNEGRGGLQSWKSLNYIPVQDLDYVGFGTMTRSVSRTLEYSYNDYAIAQIASGMNKTDDAEKYAKTSAYWQNIFKKDQKAYLNGTDTGFTGFFQPKYLNQTWGYQDPLECSNLDTSGSICSLQNTAGETFESSIFEYQFFVPHDMATLITFLGGASSFVKRLDYMHDKEITYIGNEPAFLTVYQYHYAGRPGKSASRAHYYIPEYFSPTAAGLPGNDDSGTMGAFVAMSMIGLFPNPAQNVYFIIPPFFPSVQYTSPLTSKTSTIKTINFDASYENIYIQSATLDGKPYTKNWIDYSFFTDGQELVLTLGRNESTWGTHDADLPPSVSTQGVDQPSK</sequence>
<dbReference type="Gene3D" id="3.30.2080.10">
    <property type="entry name" value="GH92 mannosidase domain"/>
    <property type="match status" value="1"/>
</dbReference>
<evidence type="ECO:0008006" key="7">
    <source>
        <dbReference type="Google" id="ProtNLM"/>
    </source>
</evidence>
<dbReference type="NCBIfam" id="TIGR01180">
    <property type="entry name" value="aman2_put"/>
    <property type="match status" value="1"/>
</dbReference>
<evidence type="ECO:0000313" key="5">
    <source>
        <dbReference type="EMBL" id="QKX58609.1"/>
    </source>
</evidence>
<name>A0A7H8QX14_TALRU</name>
<dbReference type="PANTHER" id="PTHR12143:SF25">
    <property type="entry name" value="FAMILY PROTEIN, PUTATIVE (AFU_ORTHOLOGUE AFUA_1G10790)-RELATED"/>
    <property type="match status" value="1"/>
</dbReference>
<dbReference type="GO" id="GO:0005829">
    <property type="term" value="C:cytosol"/>
    <property type="evidence" value="ECO:0007669"/>
    <property type="project" value="TreeGrafter"/>
</dbReference>
<dbReference type="GO" id="GO:0030246">
    <property type="term" value="F:carbohydrate binding"/>
    <property type="evidence" value="ECO:0007669"/>
    <property type="project" value="InterPro"/>
</dbReference>
<dbReference type="InterPro" id="IPR041371">
    <property type="entry name" value="GH92_N"/>
</dbReference>
<evidence type="ECO:0000256" key="2">
    <source>
        <dbReference type="SAM" id="SignalP"/>
    </source>
</evidence>
<proteinExistence type="predicted"/>
<feature type="region of interest" description="Disordered" evidence="1">
    <location>
        <begin position="775"/>
        <end position="795"/>
    </location>
</feature>
<evidence type="ECO:0000259" key="4">
    <source>
        <dbReference type="Pfam" id="PF17678"/>
    </source>
</evidence>
<protein>
    <recommendedName>
        <fullName evidence="7">Alpha-1,2-mannosidase</fullName>
    </recommendedName>
</protein>
<feature type="compositionally biased region" description="Polar residues" evidence="1">
    <location>
        <begin position="784"/>
        <end position="795"/>
    </location>
</feature>
<feature type="domain" description="Glycosyl hydrolase family 92 N-terminal" evidence="4">
    <location>
        <begin position="33"/>
        <end position="281"/>
    </location>
</feature>
<dbReference type="Pfam" id="PF07971">
    <property type="entry name" value="Glyco_hydro_92"/>
    <property type="match status" value="1"/>
</dbReference>
<evidence type="ECO:0000259" key="3">
    <source>
        <dbReference type="Pfam" id="PF07971"/>
    </source>
</evidence>
<dbReference type="InterPro" id="IPR005887">
    <property type="entry name" value="GH92_a_mannosidase_put"/>
</dbReference>
<feature type="chain" id="PRO_5028903565" description="Alpha-1,2-mannosidase" evidence="2">
    <location>
        <begin position="21"/>
        <end position="795"/>
    </location>
</feature>
<evidence type="ECO:0000256" key="1">
    <source>
        <dbReference type="SAM" id="MobiDB-lite"/>
    </source>
</evidence>
<dbReference type="InterPro" id="IPR012939">
    <property type="entry name" value="Glyco_hydro_92"/>
</dbReference>